<proteinExistence type="predicted"/>
<dbReference type="EMBL" id="JAXOJX010000007">
    <property type="protein sequence ID" value="MDZ5456268.1"/>
    <property type="molecule type" value="Genomic_DNA"/>
</dbReference>
<sequence>MTKLFRFSTGPLALSLVALLGGCASVPMMAEKPDATPPKLVQTDKKDPETGRALLDWDRPGAFGKVAGDLKAVGDGACMAARVDLEALGYHPEARNDKGEAMPGGGFYCYPKPNGDKPDAVAPRLTPSARKGSDGQPSLAWDRPGAFGKVPAALQAKGDVACMLAGIEFEAIAYHPQAAGPDGAPLPGGGFYCFRKKTGDQPAEKAPQLTRLDGVLGWDRPAAFGAVPQALRARGDAVCAKAGSTQQAIGYHPAALDEKGQPIPGGGYFCAAKPNASRVARA</sequence>
<accession>A0ABU5IAY4</accession>
<evidence type="ECO:0000313" key="4">
    <source>
        <dbReference type="Proteomes" id="UP001293718"/>
    </source>
</evidence>
<comment type="caution">
    <text evidence="3">The sequence shown here is derived from an EMBL/GenBank/DDBJ whole genome shotgun (WGS) entry which is preliminary data.</text>
</comment>
<protein>
    <submittedName>
        <fullName evidence="3">Uncharacterized protein</fullName>
    </submittedName>
</protein>
<reference evidence="3 4" key="1">
    <citation type="submission" date="2023-11" db="EMBL/GenBank/DDBJ databases">
        <title>Draft genome of Azohydromonas lata strain H1 (DSM1123), a polyhydroxyalkanoate producer.</title>
        <authorList>
            <person name="Traversa D."/>
            <person name="D'Addabbo P."/>
            <person name="Pazzani C."/>
            <person name="Manzari C."/>
            <person name="Chiara M."/>
            <person name="Scrascia M."/>
        </authorList>
    </citation>
    <scope>NUCLEOTIDE SEQUENCE [LARGE SCALE GENOMIC DNA]</scope>
    <source>
        <strain evidence="3 4">H1</strain>
    </source>
</reference>
<feature type="signal peptide" evidence="2">
    <location>
        <begin position="1"/>
        <end position="30"/>
    </location>
</feature>
<name>A0ABU5IAY4_9BURK</name>
<dbReference type="Proteomes" id="UP001293718">
    <property type="component" value="Unassembled WGS sequence"/>
</dbReference>
<dbReference type="RefSeq" id="WP_322464876.1">
    <property type="nucleotide sequence ID" value="NZ_JAXOJX010000007.1"/>
</dbReference>
<organism evidence="3 4">
    <name type="scientific">Azohydromonas lata</name>
    <dbReference type="NCBI Taxonomy" id="45677"/>
    <lineage>
        <taxon>Bacteria</taxon>
        <taxon>Pseudomonadati</taxon>
        <taxon>Pseudomonadota</taxon>
        <taxon>Betaproteobacteria</taxon>
        <taxon>Burkholderiales</taxon>
        <taxon>Sphaerotilaceae</taxon>
        <taxon>Azohydromonas</taxon>
    </lineage>
</organism>
<keyword evidence="4" id="KW-1185">Reference proteome</keyword>
<keyword evidence="2" id="KW-0732">Signal</keyword>
<evidence type="ECO:0000256" key="2">
    <source>
        <dbReference type="SAM" id="SignalP"/>
    </source>
</evidence>
<feature type="region of interest" description="Disordered" evidence="1">
    <location>
        <begin position="118"/>
        <end position="140"/>
    </location>
</feature>
<evidence type="ECO:0000256" key="1">
    <source>
        <dbReference type="SAM" id="MobiDB-lite"/>
    </source>
</evidence>
<evidence type="ECO:0000313" key="3">
    <source>
        <dbReference type="EMBL" id="MDZ5456268.1"/>
    </source>
</evidence>
<dbReference type="PROSITE" id="PS51257">
    <property type="entry name" value="PROKAR_LIPOPROTEIN"/>
    <property type="match status" value="1"/>
</dbReference>
<gene>
    <name evidence="3" type="ORF">SM757_06745</name>
</gene>
<feature type="chain" id="PRO_5046040571" evidence="2">
    <location>
        <begin position="31"/>
        <end position="282"/>
    </location>
</feature>